<evidence type="ECO:0000256" key="2">
    <source>
        <dbReference type="ARBA" id="ARBA00022741"/>
    </source>
</evidence>
<reference evidence="7 8" key="2">
    <citation type="submission" date="2018-03" db="EMBL/GenBank/DDBJ databases">
        <authorList>
            <person name="Keele B.F."/>
        </authorList>
    </citation>
    <scope>NUCLEOTIDE SEQUENCE [LARGE SCALE GENOMIC DNA]</scope>
    <source>
        <strain evidence="7 8">D13</strain>
    </source>
</reference>
<dbReference type="SUPFAM" id="SSF48452">
    <property type="entry name" value="TPR-like"/>
    <property type="match status" value="1"/>
</dbReference>
<dbReference type="OrthoDB" id="9783151at2"/>
<keyword evidence="2" id="KW-0547">Nucleotide-binding</keyword>
<dbReference type="Gene3D" id="1.10.510.10">
    <property type="entry name" value="Transferase(Phosphotransferase) domain 1"/>
    <property type="match status" value="1"/>
</dbReference>
<feature type="transmembrane region" description="Helical" evidence="5">
    <location>
        <begin position="367"/>
        <end position="386"/>
    </location>
</feature>
<keyword evidence="3" id="KW-0418">Kinase</keyword>
<keyword evidence="8" id="KW-1185">Reference proteome</keyword>
<feature type="domain" description="Protein kinase" evidence="6">
    <location>
        <begin position="89"/>
        <end position="350"/>
    </location>
</feature>
<dbReference type="SUPFAM" id="SSF56112">
    <property type="entry name" value="Protein kinase-like (PK-like)"/>
    <property type="match status" value="1"/>
</dbReference>
<protein>
    <recommendedName>
        <fullName evidence="6">Protein kinase domain-containing protein</fullName>
    </recommendedName>
</protein>
<keyword evidence="5" id="KW-1133">Transmembrane helix</keyword>
<evidence type="ECO:0000313" key="7">
    <source>
        <dbReference type="EMBL" id="AVP98551.1"/>
    </source>
</evidence>
<evidence type="ECO:0000259" key="6">
    <source>
        <dbReference type="PROSITE" id="PS50011"/>
    </source>
</evidence>
<dbReference type="InterPro" id="IPR011990">
    <property type="entry name" value="TPR-like_helical_dom_sf"/>
</dbReference>
<evidence type="ECO:0000256" key="4">
    <source>
        <dbReference type="ARBA" id="ARBA00022840"/>
    </source>
</evidence>
<dbReference type="InterPro" id="IPR011009">
    <property type="entry name" value="Kinase-like_dom_sf"/>
</dbReference>
<dbReference type="CDD" id="cd14014">
    <property type="entry name" value="STKc_PknB_like"/>
    <property type="match status" value="1"/>
</dbReference>
<name>A0A2P1PUP2_9GAMM</name>
<dbReference type="AlphaFoldDB" id="A0A2P1PUP2"/>
<dbReference type="EMBL" id="CP027860">
    <property type="protein sequence ID" value="AVP98551.1"/>
    <property type="molecule type" value="Genomic_DNA"/>
</dbReference>
<gene>
    <name evidence="7" type="ORF">C7S18_15755</name>
</gene>
<dbReference type="InterPro" id="IPR000719">
    <property type="entry name" value="Prot_kinase_dom"/>
</dbReference>
<dbReference type="Pfam" id="PF00069">
    <property type="entry name" value="Pkinase"/>
    <property type="match status" value="1"/>
</dbReference>
<accession>A0A2P1PUP2</accession>
<dbReference type="InterPro" id="IPR008271">
    <property type="entry name" value="Ser/Thr_kinase_AS"/>
</dbReference>
<evidence type="ECO:0000256" key="3">
    <source>
        <dbReference type="ARBA" id="ARBA00022777"/>
    </source>
</evidence>
<evidence type="ECO:0000313" key="8">
    <source>
        <dbReference type="Proteomes" id="UP000241074"/>
    </source>
</evidence>
<evidence type="ECO:0000256" key="5">
    <source>
        <dbReference type="SAM" id="Phobius"/>
    </source>
</evidence>
<keyword evidence="1" id="KW-0808">Transferase</keyword>
<dbReference type="KEGG" id="xba:C7S18_15755"/>
<dbReference type="GO" id="GO:0004674">
    <property type="term" value="F:protein serine/threonine kinase activity"/>
    <property type="evidence" value="ECO:0007669"/>
    <property type="project" value="TreeGrafter"/>
</dbReference>
<reference evidence="7 8" key="1">
    <citation type="submission" date="2018-03" db="EMBL/GenBank/DDBJ databases">
        <title>Ahniella affigens gen. nov., sp. nov., a gammaproteobacterium isolated from sandy soil near a stream.</title>
        <authorList>
            <person name="Ko Y."/>
            <person name="Kim J.-H."/>
        </authorList>
    </citation>
    <scope>NUCLEOTIDE SEQUENCE [LARGE SCALE GENOMIC DNA]</scope>
    <source>
        <strain evidence="7 8">D13</strain>
    </source>
</reference>
<dbReference type="PANTHER" id="PTHR43289">
    <property type="entry name" value="MITOGEN-ACTIVATED PROTEIN KINASE KINASE KINASE 20-RELATED"/>
    <property type="match status" value="1"/>
</dbReference>
<proteinExistence type="predicted"/>
<keyword evidence="5" id="KW-0472">Membrane</keyword>
<sequence length="873" mass="93958">MTNDPSNNTSPTPLLNDIDALFDLLAEVDDHEQLTRLESLATAFSPEAIASVRKLLLGVSRHAEFFAQPAAASVLHDRSFNPGDGIGRWRVDSELGRGGQAVALAVSRQEGGFEQRAVLKMPLGDPPSPDAIRRLLRERQLLATLKHPGLPALIDGGVRENGTPFLVIERIDGVPIDRHVDERQSSLSERITLLRQVAEIVAYAHAQLILHRDIKPANILIEASGRVVLLDFGVAQSLKPQDTATSAGYTLAYAAPEQVRGERCSAATDVYGLAALGCRLLTGESPFPGLTATAQLRAVLEDTPTLPRHLDRDLIAILQRALRKEPSSRYASVAEFDAELQRWQANLPVLAHEGGRRYLFGKWLRRWRVAVAVALVLTVITGVALWQAQRANQFAAQAESERQTAVRELTRQELLQEHYASVFNRLLQSGTDIAPDTLIQVLGDIRVAAVFEDQRATQSVVLAVADLQLTRGDFAAAIKTLEPLAASLPELTALEQVGLAETSATALLRTGKLDDADAALARGEAVLAEVPESRLPLAKASLAVVRAQILRAQGKLSEALAMARIAADLVQNNTITSPVRVGQMLSNCALTAMYAGDLPLARTWGQRGLDILKSAGLADMGSYHTSEGNLATMDIVAGDPAKALTRFEAIEQNAPDNENATAREARRLLMARALVLMGQGDRALKMVEASSKAFCTLLGDDTPDCERARIAGADIANWLGDVPRASAFMNAVRQPDAPAIAANFNATKAMQQLNASPSAATVSAVDSMLTAQAASPGLGRRSAFRQRLAASERLFAAGHEALARQLMASLVADPALIDDVNGIDRVWMQLWQADHVGTLGDQQALVDELERLLGQDHASVRAWRARVVVAATT</sequence>
<dbReference type="GO" id="GO:0005524">
    <property type="term" value="F:ATP binding"/>
    <property type="evidence" value="ECO:0007669"/>
    <property type="project" value="UniProtKB-KW"/>
</dbReference>
<dbReference type="RefSeq" id="WP_106892472.1">
    <property type="nucleotide sequence ID" value="NZ_CP027860.1"/>
</dbReference>
<dbReference type="Gene3D" id="3.30.200.20">
    <property type="entry name" value="Phosphorylase Kinase, domain 1"/>
    <property type="match status" value="1"/>
</dbReference>
<dbReference type="PANTHER" id="PTHR43289:SF34">
    <property type="entry name" value="SERINE_THREONINE-PROTEIN KINASE YBDM-RELATED"/>
    <property type="match status" value="1"/>
</dbReference>
<evidence type="ECO:0000256" key="1">
    <source>
        <dbReference type="ARBA" id="ARBA00022679"/>
    </source>
</evidence>
<dbReference type="Proteomes" id="UP000241074">
    <property type="component" value="Chromosome"/>
</dbReference>
<keyword evidence="4" id="KW-0067">ATP-binding</keyword>
<dbReference type="SMART" id="SM00220">
    <property type="entry name" value="S_TKc"/>
    <property type="match status" value="1"/>
</dbReference>
<dbReference type="Gene3D" id="1.25.40.10">
    <property type="entry name" value="Tetratricopeptide repeat domain"/>
    <property type="match status" value="1"/>
</dbReference>
<dbReference type="PROSITE" id="PS50011">
    <property type="entry name" value="PROTEIN_KINASE_DOM"/>
    <property type="match status" value="1"/>
</dbReference>
<organism evidence="7 8">
    <name type="scientific">Ahniella affigens</name>
    <dbReference type="NCBI Taxonomy" id="2021234"/>
    <lineage>
        <taxon>Bacteria</taxon>
        <taxon>Pseudomonadati</taxon>
        <taxon>Pseudomonadota</taxon>
        <taxon>Gammaproteobacteria</taxon>
        <taxon>Lysobacterales</taxon>
        <taxon>Rhodanobacteraceae</taxon>
        <taxon>Ahniella</taxon>
    </lineage>
</organism>
<dbReference type="PROSITE" id="PS00108">
    <property type="entry name" value="PROTEIN_KINASE_ST"/>
    <property type="match status" value="1"/>
</dbReference>
<keyword evidence="5" id="KW-0812">Transmembrane</keyword>